<evidence type="ECO:0000256" key="3">
    <source>
        <dbReference type="ARBA" id="ARBA00022771"/>
    </source>
</evidence>
<name>G1TMF4_RABIT</name>
<dbReference type="PANTHER" id="PTHR46927:SF1">
    <property type="entry name" value="THAP DOMAIN-CONTAINING PROTEIN 5"/>
    <property type="match status" value="1"/>
</dbReference>
<comment type="subcellular location">
    <subcellularLocation>
        <location evidence="1">Nucleus</location>
    </subcellularLocation>
</comment>
<evidence type="ECO:0000256" key="6">
    <source>
        <dbReference type="ARBA" id="ARBA00023125"/>
    </source>
</evidence>
<evidence type="ECO:0000256" key="10">
    <source>
        <dbReference type="SAM" id="Coils"/>
    </source>
</evidence>
<dbReference type="GO" id="GO:0005654">
    <property type="term" value="C:nucleoplasm"/>
    <property type="evidence" value="ECO:0007669"/>
    <property type="project" value="Ensembl"/>
</dbReference>
<reference evidence="12" key="2">
    <citation type="submission" date="2025-08" db="UniProtKB">
        <authorList>
            <consortium name="Ensembl"/>
        </authorList>
    </citation>
    <scope>IDENTIFICATION</scope>
    <source>
        <strain evidence="12">Thorbecke</strain>
    </source>
</reference>
<dbReference type="SUPFAM" id="SSF57716">
    <property type="entry name" value="Glucocorticoid receptor-like (DNA-binding domain)"/>
    <property type="match status" value="1"/>
</dbReference>
<evidence type="ECO:0000256" key="1">
    <source>
        <dbReference type="ARBA" id="ARBA00004123"/>
    </source>
</evidence>
<dbReference type="GO" id="GO:0003677">
    <property type="term" value="F:DNA binding"/>
    <property type="evidence" value="ECO:0007669"/>
    <property type="project" value="UniProtKB-UniRule"/>
</dbReference>
<dbReference type="SMART" id="SM00692">
    <property type="entry name" value="DM3"/>
    <property type="match status" value="1"/>
</dbReference>
<dbReference type="InParanoid" id="G1TMF4"/>
<keyword evidence="13" id="KW-1185">Reference proteome</keyword>
<evidence type="ECO:0000313" key="13">
    <source>
        <dbReference type="Proteomes" id="UP000001811"/>
    </source>
</evidence>
<dbReference type="PANTHER" id="PTHR46927">
    <property type="entry name" value="AGAP005574-PA"/>
    <property type="match status" value="1"/>
</dbReference>
<evidence type="ECO:0000256" key="9">
    <source>
        <dbReference type="PROSITE-ProRule" id="PRU00309"/>
    </source>
</evidence>
<dbReference type="EMBL" id="AAGW02038364">
    <property type="status" value="NOT_ANNOTATED_CDS"/>
    <property type="molecule type" value="Genomic_DNA"/>
</dbReference>
<dbReference type="SMR" id="G1TMF4"/>
<keyword evidence="6 9" id="KW-0238">DNA-binding</keyword>
<dbReference type="InterPro" id="IPR052224">
    <property type="entry name" value="THAP_domain_protein"/>
</dbReference>
<evidence type="ECO:0000259" key="11">
    <source>
        <dbReference type="PROSITE" id="PS50950"/>
    </source>
</evidence>
<reference evidence="12" key="3">
    <citation type="submission" date="2025-09" db="UniProtKB">
        <authorList>
            <consortium name="Ensembl"/>
        </authorList>
    </citation>
    <scope>IDENTIFICATION</scope>
    <source>
        <strain evidence="12">Thorbecke</strain>
    </source>
</reference>
<evidence type="ECO:0000313" key="12">
    <source>
        <dbReference type="Ensembl" id="ENSOCUP00000018163.3"/>
    </source>
</evidence>
<gene>
    <name evidence="12" type="primary">THAP5</name>
</gene>
<evidence type="ECO:0000256" key="4">
    <source>
        <dbReference type="ARBA" id="ARBA00022833"/>
    </source>
</evidence>
<dbReference type="eggNOG" id="ENOG502RYVM">
    <property type="taxonomic scope" value="Eukaryota"/>
</dbReference>
<evidence type="ECO:0000256" key="7">
    <source>
        <dbReference type="ARBA" id="ARBA00023242"/>
    </source>
</evidence>
<evidence type="ECO:0000256" key="8">
    <source>
        <dbReference type="ARBA" id="ARBA00039526"/>
    </source>
</evidence>
<organism evidence="12 13">
    <name type="scientific">Oryctolagus cuniculus</name>
    <name type="common">Rabbit</name>
    <dbReference type="NCBI Taxonomy" id="9986"/>
    <lineage>
        <taxon>Eukaryota</taxon>
        <taxon>Metazoa</taxon>
        <taxon>Chordata</taxon>
        <taxon>Craniata</taxon>
        <taxon>Vertebrata</taxon>
        <taxon>Euteleostomi</taxon>
        <taxon>Mammalia</taxon>
        <taxon>Eutheria</taxon>
        <taxon>Euarchontoglires</taxon>
        <taxon>Glires</taxon>
        <taxon>Lagomorpha</taxon>
        <taxon>Leporidae</taxon>
        <taxon>Oryctolagus</taxon>
    </lineage>
</organism>
<dbReference type="GO" id="GO:0002020">
    <property type="term" value="F:protease binding"/>
    <property type="evidence" value="ECO:0007669"/>
    <property type="project" value="Ensembl"/>
</dbReference>
<keyword evidence="2" id="KW-0479">Metal-binding</keyword>
<dbReference type="GO" id="GO:0000122">
    <property type="term" value="P:negative regulation of transcription by RNA polymerase II"/>
    <property type="evidence" value="ECO:0007669"/>
    <property type="project" value="Ensembl"/>
</dbReference>
<dbReference type="OrthoDB" id="5982876at2759"/>
<dbReference type="InterPro" id="IPR006612">
    <property type="entry name" value="THAP_Znf"/>
</dbReference>
<dbReference type="PROSITE" id="PS50950">
    <property type="entry name" value="ZF_THAP"/>
    <property type="match status" value="1"/>
</dbReference>
<sequence length="391" mass="45035">MPRYCAAVCCKNRRGRNDKDRKLSFYPFPLHDKDRLEKWLKNMKRDSWVPSKYQFLCSDHFTPDSLDIRWGIRYLKQTAVPTIFSLPEDNEGKDPFKKKSQKKKLENEKEVYLKAKPEESFASNVANKNMDTGMLPKRAELLDSFALVTPAPKTGTIQNNLPTLNLVKQDTENPESILETSVNQNTDTGGFHTSFENLNSTIITLTTSNSEGIQQPLETQEVLEITTNHLANPTLINNSMEIKSQESPLLLSTINQTVEELNTNKESVIAIFVPTENSKLAVNSFTPAQKEMEMEDVDVEDSLYKDVDYGTEVLQIEHSYCRQDMNKEHLWQKVSKLHSKITLLELQEQQMLGRLKSLEALIRQLKQENWLSEENVKIIENHFTTYEVTMI</sequence>
<dbReference type="GO" id="GO:0045786">
    <property type="term" value="P:negative regulation of cell cycle"/>
    <property type="evidence" value="ECO:0007669"/>
    <property type="project" value="Ensembl"/>
</dbReference>
<dbReference type="Proteomes" id="UP000001811">
    <property type="component" value="Chromosome 7"/>
</dbReference>
<dbReference type="CTD" id="168451"/>
<evidence type="ECO:0000256" key="2">
    <source>
        <dbReference type="ARBA" id="ARBA00022723"/>
    </source>
</evidence>
<dbReference type="STRING" id="9986.ENSOCUP00000018163"/>
<dbReference type="Bgee" id="ENSOCUG00000024652">
    <property type="expression patterns" value="Expressed in skeletal muscle tissue and 16 other cell types or tissues"/>
</dbReference>
<dbReference type="GO" id="GO:0000785">
    <property type="term" value="C:chromatin"/>
    <property type="evidence" value="ECO:0007669"/>
    <property type="project" value="Ensembl"/>
</dbReference>
<evidence type="ECO:0000256" key="5">
    <source>
        <dbReference type="ARBA" id="ARBA00023054"/>
    </source>
</evidence>
<dbReference type="Pfam" id="PF05485">
    <property type="entry name" value="THAP"/>
    <property type="match status" value="1"/>
</dbReference>
<protein>
    <recommendedName>
        <fullName evidence="8">THAP domain-containing protein 5</fullName>
    </recommendedName>
</protein>
<proteinExistence type="predicted"/>
<dbReference type="AlphaFoldDB" id="G1TMF4"/>
<keyword evidence="5 10" id="KW-0175">Coiled coil</keyword>
<accession>G1TMF4</accession>
<dbReference type="GeneTree" id="ENSGT00940000162392"/>
<dbReference type="Ensembl" id="ENSOCUT00000025109.3">
    <property type="protein sequence ID" value="ENSOCUP00000018163.3"/>
    <property type="gene ID" value="ENSOCUG00000024652.3"/>
</dbReference>
<dbReference type="GeneID" id="100346188"/>
<dbReference type="KEGG" id="ocu:100346188"/>
<feature type="coiled-coil region" evidence="10">
    <location>
        <begin position="348"/>
        <end position="375"/>
    </location>
</feature>
<keyword evidence="3 9" id="KW-0863">Zinc-finger</keyword>
<dbReference type="PaxDb" id="9986-ENSOCUP00000018163"/>
<dbReference type="HOGENOM" id="CLU_147579_2_0_1"/>
<reference evidence="12 13" key="1">
    <citation type="journal article" date="2011" name="Nature">
        <title>A high-resolution map of human evolutionary constraint using 29 mammals.</title>
        <authorList>
            <person name="Lindblad-Toh K."/>
            <person name="Garber M."/>
            <person name="Zuk O."/>
            <person name="Lin M.F."/>
            <person name="Parker B.J."/>
            <person name="Washietl S."/>
            <person name="Kheradpour P."/>
            <person name="Ernst J."/>
            <person name="Jordan G."/>
            <person name="Mauceli E."/>
            <person name="Ward L.D."/>
            <person name="Lowe C.B."/>
            <person name="Holloway A.K."/>
            <person name="Clamp M."/>
            <person name="Gnerre S."/>
            <person name="Alfoldi J."/>
            <person name="Beal K."/>
            <person name="Chang J."/>
            <person name="Clawson H."/>
            <person name="Cuff J."/>
            <person name="Di Palma F."/>
            <person name="Fitzgerald S."/>
            <person name="Flicek P."/>
            <person name="Guttman M."/>
            <person name="Hubisz M.J."/>
            <person name="Jaffe D.B."/>
            <person name="Jungreis I."/>
            <person name="Kent W.J."/>
            <person name="Kostka D."/>
            <person name="Lara M."/>
            <person name="Martins A.L."/>
            <person name="Massingham T."/>
            <person name="Moltke I."/>
            <person name="Raney B.J."/>
            <person name="Rasmussen M.D."/>
            <person name="Robinson J."/>
            <person name="Stark A."/>
            <person name="Vilella A.J."/>
            <person name="Wen J."/>
            <person name="Xie X."/>
            <person name="Zody M.C."/>
            <person name="Baldwin J."/>
            <person name="Bloom T."/>
            <person name="Chin C.W."/>
            <person name="Heiman D."/>
            <person name="Nicol R."/>
            <person name="Nusbaum C."/>
            <person name="Young S."/>
            <person name="Wilkinson J."/>
            <person name="Worley K.C."/>
            <person name="Kovar C.L."/>
            <person name="Muzny D.M."/>
            <person name="Gibbs R.A."/>
            <person name="Cree A."/>
            <person name="Dihn H.H."/>
            <person name="Fowler G."/>
            <person name="Jhangiani S."/>
            <person name="Joshi V."/>
            <person name="Lee S."/>
            <person name="Lewis L.R."/>
            <person name="Nazareth L.V."/>
            <person name="Okwuonu G."/>
            <person name="Santibanez J."/>
            <person name="Warren W.C."/>
            <person name="Mardis E.R."/>
            <person name="Weinstock G.M."/>
            <person name="Wilson R.K."/>
            <person name="Delehaunty K."/>
            <person name="Dooling D."/>
            <person name="Fronik C."/>
            <person name="Fulton L."/>
            <person name="Fulton B."/>
            <person name="Graves T."/>
            <person name="Minx P."/>
            <person name="Sodergren E."/>
            <person name="Birney E."/>
            <person name="Margulies E.H."/>
            <person name="Herrero J."/>
            <person name="Green E.D."/>
            <person name="Haussler D."/>
            <person name="Siepel A."/>
            <person name="Goldman N."/>
            <person name="Pollard K.S."/>
            <person name="Pedersen J.S."/>
            <person name="Lander E.S."/>
            <person name="Kellis M."/>
        </authorList>
    </citation>
    <scope>NUCLEOTIDE SEQUENCE [LARGE SCALE GENOMIC DNA]</scope>
    <source>
        <strain evidence="12 13">Thorbecke inbred</strain>
    </source>
</reference>
<feature type="domain" description="THAP-type" evidence="11">
    <location>
        <begin position="1"/>
        <end position="84"/>
    </location>
</feature>
<keyword evidence="7" id="KW-0539">Nucleus</keyword>
<keyword evidence="4" id="KW-0862">Zinc</keyword>
<dbReference type="GO" id="GO:0008270">
    <property type="term" value="F:zinc ion binding"/>
    <property type="evidence" value="ECO:0007669"/>
    <property type="project" value="UniProtKB-KW"/>
</dbReference>
<dbReference type="SMART" id="SM00980">
    <property type="entry name" value="THAP"/>
    <property type="match status" value="1"/>
</dbReference>